<dbReference type="Proteomes" id="UP000256899">
    <property type="component" value="Unassembled WGS sequence"/>
</dbReference>
<organism evidence="1 2">
    <name type="scientific">Thalassotalea euphylliae</name>
    <dbReference type="NCBI Taxonomy" id="1655234"/>
    <lineage>
        <taxon>Bacteria</taxon>
        <taxon>Pseudomonadati</taxon>
        <taxon>Pseudomonadota</taxon>
        <taxon>Gammaproteobacteria</taxon>
        <taxon>Alteromonadales</taxon>
        <taxon>Colwelliaceae</taxon>
        <taxon>Thalassotalea</taxon>
    </lineage>
</organism>
<dbReference type="SUPFAM" id="SSF56935">
    <property type="entry name" value="Porins"/>
    <property type="match status" value="1"/>
</dbReference>
<name>A0A3E0U7W2_9GAMM</name>
<evidence type="ECO:0000313" key="2">
    <source>
        <dbReference type="Proteomes" id="UP000256899"/>
    </source>
</evidence>
<accession>A0A3E0U7W2</accession>
<comment type="caution">
    <text evidence="1">The sequence shown here is derived from an EMBL/GenBank/DDBJ whole genome shotgun (WGS) entry which is preliminary data.</text>
</comment>
<dbReference type="EMBL" id="QUOT01000001">
    <property type="protein sequence ID" value="REL32613.1"/>
    <property type="molecule type" value="Genomic_DNA"/>
</dbReference>
<evidence type="ECO:0008006" key="3">
    <source>
        <dbReference type="Google" id="ProtNLM"/>
    </source>
</evidence>
<gene>
    <name evidence="1" type="ORF">DXX94_04925</name>
</gene>
<sequence>MPSYAQAASASPEVNIGGAVRLNYGWRDYDNDSNGKFEIELFRIDADVSQDKWYLDAQFRWYQDFDAIHHAEVGYKVDENNTVIAGVTQVPFGIAPYASNSFWFTGAYYVGLEDDYDTGVKWQTKGDGWNADLAYFFNAEYDDGARYSRYSFDIASTDERANREDGQVNGRIQYQLGNHTVGASAQLGKFINSQSQDKGDHWAAGAHYVGIFGSWKVSGQLMQYDYDTEESLGTADHRIALSAFEFPFDIAAKATLSNLNIAKTFTYNNDLVDSITCYNEVTLIDPNDRSGLAESIQNVTGCAIAKGGLYTYVDWIAGKNMWFVGGPGVGIEQGPERWRSRLNINIGYYF</sequence>
<proteinExistence type="predicted"/>
<reference evidence="2" key="1">
    <citation type="submission" date="2018-08" db="EMBL/GenBank/DDBJ databases">
        <title>Thalassotalea euphylliae genome.</title>
        <authorList>
            <person name="Summers S."/>
            <person name="Rice S.A."/>
            <person name="Freckelton M.L."/>
            <person name="Nedved B.T."/>
            <person name="Hadfield M.G."/>
        </authorList>
    </citation>
    <scope>NUCLEOTIDE SEQUENCE [LARGE SCALE GENOMIC DNA]</scope>
    <source>
        <strain evidence="2">H3</strain>
    </source>
</reference>
<protein>
    <recommendedName>
        <fullName evidence="3">Porin</fullName>
    </recommendedName>
</protein>
<evidence type="ECO:0000313" key="1">
    <source>
        <dbReference type="EMBL" id="REL32613.1"/>
    </source>
</evidence>
<dbReference type="AlphaFoldDB" id="A0A3E0U7W2"/>
<keyword evidence="2" id="KW-1185">Reference proteome</keyword>